<keyword evidence="2" id="KW-0808">Transferase</keyword>
<keyword evidence="1" id="KW-0328">Glycosyltransferase</keyword>
<evidence type="ECO:0000256" key="1">
    <source>
        <dbReference type="ARBA" id="ARBA00022676"/>
    </source>
</evidence>
<evidence type="ECO:0000259" key="3">
    <source>
        <dbReference type="Pfam" id="PF06722"/>
    </source>
</evidence>
<dbReference type="Gene3D" id="3.40.50.2000">
    <property type="entry name" value="Glycogen Phosphorylase B"/>
    <property type="match status" value="2"/>
</dbReference>
<feature type="domain" description="Erythromycin biosynthesis protein CIII-like C-terminal" evidence="3">
    <location>
        <begin position="212"/>
        <end position="310"/>
    </location>
</feature>
<organism evidence="4 5">
    <name type="scientific">Karstenula rhodostoma CBS 690.94</name>
    <dbReference type="NCBI Taxonomy" id="1392251"/>
    <lineage>
        <taxon>Eukaryota</taxon>
        <taxon>Fungi</taxon>
        <taxon>Dikarya</taxon>
        <taxon>Ascomycota</taxon>
        <taxon>Pezizomycotina</taxon>
        <taxon>Dothideomycetes</taxon>
        <taxon>Pleosporomycetidae</taxon>
        <taxon>Pleosporales</taxon>
        <taxon>Massarineae</taxon>
        <taxon>Didymosphaeriaceae</taxon>
        <taxon>Karstenula</taxon>
    </lineage>
</organism>
<proteinExistence type="predicted"/>
<dbReference type="Proteomes" id="UP000799764">
    <property type="component" value="Unassembled WGS sequence"/>
</dbReference>
<feature type="non-terminal residue" evidence="4">
    <location>
        <position position="1"/>
    </location>
</feature>
<protein>
    <submittedName>
        <fullName evidence="4">Glycosyltransferase family 1 protein</fullName>
    </submittedName>
</protein>
<dbReference type="PANTHER" id="PTHR48043">
    <property type="entry name" value="EG:EG0003.4 PROTEIN-RELATED"/>
    <property type="match status" value="1"/>
</dbReference>
<evidence type="ECO:0000313" key="5">
    <source>
        <dbReference type="Proteomes" id="UP000799764"/>
    </source>
</evidence>
<accession>A0A9P4UFP2</accession>
<reference evidence="4" key="1">
    <citation type="journal article" date="2020" name="Stud. Mycol.">
        <title>101 Dothideomycetes genomes: a test case for predicting lifestyles and emergence of pathogens.</title>
        <authorList>
            <person name="Haridas S."/>
            <person name="Albert R."/>
            <person name="Binder M."/>
            <person name="Bloem J."/>
            <person name="Labutti K."/>
            <person name="Salamov A."/>
            <person name="Andreopoulos B."/>
            <person name="Baker S."/>
            <person name="Barry K."/>
            <person name="Bills G."/>
            <person name="Bluhm B."/>
            <person name="Cannon C."/>
            <person name="Castanera R."/>
            <person name="Culley D."/>
            <person name="Daum C."/>
            <person name="Ezra D."/>
            <person name="Gonzalez J."/>
            <person name="Henrissat B."/>
            <person name="Kuo A."/>
            <person name="Liang C."/>
            <person name="Lipzen A."/>
            <person name="Lutzoni F."/>
            <person name="Magnuson J."/>
            <person name="Mondo S."/>
            <person name="Nolan M."/>
            <person name="Ohm R."/>
            <person name="Pangilinan J."/>
            <person name="Park H.-J."/>
            <person name="Ramirez L."/>
            <person name="Alfaro M."/>
            <person name="Sun H."/>
            <person name="Tritt A."/>
            <person name="Yoshinaga Y."/>
            <person name="Zwiers L.-H."/>
            <person name="Turgeon B."/>
            <person name="Goodwin S."/>
            <person name="Spatafora J."/>
            <person name="Crous P."/>
            <person name="Grigoriev I."/>
        </authorList>
    </citation>
    <scope>NUCLEOTIDE SEQUENCE</scope>
    <source>
        <strain evidence="4">CBS 690.94</strain>
    </source>
</reference>
<comment type="caution">
    <text evidence="4">The sequence shown here is derived from an EMBL/GenBank/DDBJ whole genome shotgun (WGS) entry which is preliminary data.</text>
</comment>
<dbReference type="EMBL" id="MU001495">
    <property type="protein sequence ID" value="KAF2448746.1"/>
    <property type="molecule type" value="Genomic_DNA"/>
</dbReference>
<sequence length="344" mass="37896">KPLISLYDQAIGGHQTFLLGVPGIKPDASIGISTQPLMLHSNDTFPMRAGKQPHQGPDARAIHQKAYDDHGDQFEWKISKAWWVKLKEMGSTRDDFPQVLDGMNRNPDLLITMGVPEFEFPRPGLELNLRYLGAFKKPQKKSGVIPDLPSWWDDLPKAKAAGKKIVVVSQGTVETNPNDLILPTLEALKDRDDVLVIGTFYISEPEEVPGLVVPNNARVARYIPHDDLLPFVDVMVGNGGFGGVQKTLMSGIPMVISGVAQDKAVVGAIADFTGVGINLGMQAPGAERIGEAVKKILEDPSYGLKAKELSKAFDRYDMQKVLDNAVQDVVRDWQKQRKRATREL</sequence>
<dbReference type="InterPro" id="IPR010610">
    <property type="entry name" value="EryCIII-like_C"/>
</dbReference>
<evidence type="ECO:0000256" key="2">
    <source>
        <dbReference type="ARBA" id="ARBA00022679"/>
    </source>
</evidence>
<dbReference type="Pfam" id="PF06722">
    <property type="entry name" value="EryCIII-like_C"/>
    <property type="match status" value="1"/>
</dbReference>
<name>A0A9P4UFP2_9PLEO</name>
<keyword evidence="5" id="KW-1185">Reference proteome</keyword>
<dbReference type="AlphaFoldDB" id="A0A9P4UFP2"/>
<dbReference type="SUPFAM" id="SSF53756">
    <property type="entry name" value="UDP-Glycosyltransferase/glycogen phosphorylase"/>
    <property type="match status" value="1"/>
</dbReference>
<dbReference type="InterPro" id="IPR050271">
    <property type="entry name" value="UDP-glycosyltransferase"/>
</dbReference>
<evidence type="ECO:0000313" key="4">
    <source>
        <dbReference type="EMBL" id="KAF2448746.1"/>
    </source>
</evidence>
<gene>
    <name evidence="4" type="ORF">P171DRAFT_509013</name>
</gene>
<dbReference type="OrthoDB" id="5835829at2759"/>
<dbReference type="GO" id="GO:0008194">
    <property type="term" value="F:UDP-glycosyltransferase activity"/>
    <property type="evidence" value="ECO:0007669"/>
    <property type="project" value="TreeGrafter"/>
</dbReference>
<dbReference type="PANTHER" id="PTHR48043:SF145">
    <property type="entry name" value="FI06409P-RELATED"/>
    <property type="match status" value="1"/>
</dbReference>